<evidence type="ECO:0000313" key="12">
    <source>
        <dbReference type="EMBL" id="OTG36758.1"/>
    </source>
</evidence>
<keyword evidence="7 10" id="KW-0812">Transmembrane</keyword>
<accession>A0A251VMG7</accession>
<dbReference type="InterPro" id="IPR025770">
    <property type="entry name" value="PPMT_MeTrfase"/>
</dbReference>
<dbReference type="Pfam" id="PF04140">
    <property type="entry name" value="ICMT"/>
    <property type="match status" value="1"/>
</dbReference>
<dbReference type="OrthoDB" id="422086at2759"/>
<evidence type="ECO:0000256" key="5">
    <source>
        <dbReference type="ARBA" id="ARBA00022679"/>
    </source>
</evidence>
<dbReference type="Gene3D" id="1.20.120.1630">
    <property type="match status" value="1"/>
</dbReference>
<evidence type="ECO:0000313" key="13">
    <source>
        <dbReference type="Proteomes" id="UP000215914"/>
    </source>
</evidence>
<dbReference type="GO" id="GO:0004671">
    <property type="term" value="F:protein C-terminal S-isoprenylcysteine carboxyl O-methyltransferase activity"/>
    <property type="evidence" value="ECO:0000318"/>
    <property type="project" value="GO_Central"/>
</dbReference>
<organism evidence="12 13">
    <name type="scientific">Helianthus annuus</name>
    <name type="common">Common sunflower</name>
    <dbReference type="NCBI Taxonomy" id="4232"/>
    <lineage>
        <taxon>Eukaryota</taxon>
        <taxon>Viridiplantae</taxon>
        <taxon>Streptophyta</taxon>
        <taxon>Embryophyta</taxon>
        <taxon>Tracheophyta</taxon>
        <taxon>Spermatophyta</taxon>
        <taxon>Magnoliopsida</taxon>
        <taxon>eudicotyledons</taxon>
        <taxon>Gunneridae</taxon>
        <taxon>Pentapetalae</taxon>
        <taxon>asterids</taxon>
        <taxon>campanulids</taxon>
        <taxon>Asterales</taxon>
        <taxon>Asteraceae</taxon>
        <taxon>Asteroideae</taxon>
        <taxon>Heliantheae alliance</taxon>
        <taxon>Heliantheae</taxon>
        <taxon>Helianthus</taxon>
    </lineage>
</organism>
<evidence type="ECO:0000256" key="7">
    <source>
        <dbReference type="ARBA" id="ARBA00022692"/>
    </source>
</evidence>
<keyword evidence="9 10" id="KW-0472">Membrane</keyword>
<dbReference type="EC" id="2.1.1.100" evidence="3 10"/>
<comment type="catalytic activity">
    <reaction evidence="10">
        <text>[protein]-C-terminal S-[(2E,6E)-farnesyl]-L-cysteine + S-adenosyl-L-methionine = [protein]-C-terminal S-[(2E,6E)-farnesyl]-L-cysteine methyl ester + S-adenosyl-L-homocysteine</text>
        <dbReference type="Rhea" id="RHEA:21672"/>
        <dbReference type="Rhea" id="RHEA-COMP:12125"/>
        <dbReference type="Rhea" id="RHEA-COMP:12126"/>
        <dbReference type="ChEBI" id="CHEBI:57856"/>
        <dbReference type="ChEBI" id="CHEBI:59789"/>
        <dbReference type="ChEBI" id="CHEBI:90510"/>
        <dbReference type="ChEBI" id="CHEBI:90511"/>
        <dbReference type="EC" id="2.1.1.100"/>
    </reaction>
</comment>
<evidence type="ECO:0000256" key="4">
    <source>
        <dbReference type="ARBA" id="ARBA00022603"/>
    </source>
</evidence>
<evidence type="ECO:0000256" key="6">
    <source>
        <dbReference type="ARBA" id="ARBA00022691"/>
    </source>
</evidence>
<comment type="similarity">
    <text evidence="2 10">Belongs to the class VI-like SAM-binding methyltransferase superfamily. Isoprenylcysteine carboxyl methyltransferase family.</text>
</comment>
<evidence type="ECO:0000256" key="9">
    <source>
        <dbReference type="ARBA" id="ARBA00023136"/>
    </source>
</evidence>
<keyword evidence="13" id="KW-1185">Reference proteome</keyword>
<dbReference type="Gramene" id="mRNA:HanXRQr2_Chr01g0016201">
    <property type="protein sequence ID" value="CDS:HanXRQr2_Chr01g0016201.1"/>
    <property type="gene ID" value="HanXRQr2_Chr01g0016201"/>
</dbReference>
<protein>
    <recommendedName>
        <fullName evidence="3 10">Protein-S-isoprenylcysteine O-methyltransferase</fullName>
        <ecNumber evidence="3 10">2.1.1.100</ecNumber>
    </recommendedName>
</protein>
<comment type="subcellular location">
    <subcellularLocation>
        <location evidence="10">Endoplasmic reticulum membrane</location>
        <topology evidence="10">Multi-pass membrane protein</topology>
    </subcellularLocation>
    <subcellularLocation>
        <location evidence="1">Membrane</location>
        <topology evidence="1">Multi-pass membrane protein</topology>
    </subcellularLocation>
</comment>
<dbReference type="PROSITE" id="PS51564">
    <property type="entry name" value="SAM_ICMT"/>
    <property type="match status" value="1"/>
</dbReference>
<sequence>MMETFSDSAHRQLSQMFYTLLFFHMSEYLLAIACHGKSKVTTESLLISKDYILAMTFSVTEYLIELYYFPTLKQNRSISNLGLYMVIFGETVRKVAILTAKKAFTHIIQRYHEEHHKLITTGIYGIVRHPGYTGFFIWAVGTQIMLCNPVSTVAFAIITWCFFYNRIPYEEFFLKQFFGLEYDAYMELVPSGIPFVK</sequence>
<dbReference type="EMBL" id="CM007890">
    <property type="protein sequence ID" value="OTG36758.1"/>
    <property type="molecule type" value="Genomic_DNA"/>
</dbReference>
<keyword evidence="6 10" id="KW-0949">S-adenosyl-L-methionine</keyword>
<keyword evidence="4 10" id="KW-0489">Methyltransferase</keyword>
<keyword evidence="8 10" id="KW-1133">Transmembrane helix</keyword>
<keyword evidence="5 12" id="KW-0808">Transferase</keyword>
<dbReference type="PANTHER" id="PTHR12714:SF23">
    <property type="entry name" value="PROTEIN-S-ISOPRENYLCYSTEINE O-METHYLTRANSFERASE"/>
    <property type="match status" value="1"/>
</dbReference>
<evidence type="ECO:0000256" key="1">
    <source>
        <dbReference type="ARBA" id="ARBA00004141"/>
    </source>
</evidence>
<dbReference type="Proteomes" id="UP000215914">
    <property type="component" value="Chromosome 1"/>
</dbReference>
<feature type="transmembrane region" description="Helical" evidence="10">
    <location>
        <begin position="135"/>
        <end position="163"/>
    </location>
</feature>
<dbReference type="GO" id="GO:0005789">
    <property type="term" value="C:endoplasmic reticulum membrane"/>
    <property type="evidence" value="ECO:0007669"/>
    <property type="project" value="UniProtKB-SubCell"/>
</dbReference>
<name>A0A251VMG7_HELAN</name>
<reference evidence="12" key="2">
    <citation type="submission" date="2017-02" db="EMBL/GenBank/DDBJ databases">
        <title>Sunflower complete genome.</title>
        <authorList>
            <person name="Langlade N."/>
            <person name="Munos S."/>
        </authorList>
    </citation>
    <scope>NUCLEOTIDE SEQUENCE [LARGE SCALE GENOMIC DNA]</scope>
    <source>
        <tissue evidence="12">Leaves</tissue>
    </source>
</reference>
<dbReference type="STRING" id="4232.A0A251VMG7"/>
<reference evidence="11" key="3">
    <citation type="submission" date="2020-06" db="EMBL/GenBank/DDBJ databases">
        <title>Helianthus annuus Genome sequencing and assembly Release 2.</title>
        <authorList>
            <person name="Gouzy J."/>
            <person name="Langlade N."/>
            <person name="Munos S."/>
        </authorList>
    </citation>
    <scope>NUCLEOTIDE SEQUENCE</scope>
    <source>
        <tissue evidence="11">Leaves</tissue>
    </source>
</reference>
<reference evidence="11 13" key="1">
    <citation type="journal article" date="2017" name="Nature">
        <title>The sunflower genome provides insights into oil metabolism, flowering and Asterid evolution.</title>
        <authorList>
            <person name="Badouin H."/>
            <person name="Gouzy J."/>
            <person name="Grassa C.J."/>
            <person name="Murat F."/>
            <person name="Staton S.E."/>
            <person name="Cottret L."/>
            <person name="Lelandais-Briere C."/>
            <person name="Owens G.L."/>
            <person name="Carrere S."/>
            <person name="Mayjonade B."/>
            <person name="Legrand L."/>
            <person name="Gill N."/>
            <person name="Kane N.C."/>
            <person name="Bowers J.E."/>
            <person name="Hubner S."/>
            <person name="Bellec A."/>
            <person name="Berard A."/>
            <person name="Berges H."/>
            <person name="Blanchet N."/>
            <person name="Boniface M.C."/>
            <person name="Brunel D."/>
            <person name="Catrice O."/>
            <person name="Chaidir N."/>
            <person name="Claudel C."/>
            <person name="Donnadieu C."/>
            <person name="Faraut T."/>
            <person name="Fievet G."/>
            <person name="Helmstetter N."/>
            <person name="King M."/>
            <person name="Knapp S.J."/>
            <person name="Lai Z."/>
            <person name="Le Paslier M.C."/>
            <person name="Lippi Y."/>
            <person name="Lorenzon L."/>
            <person name="Mandel J.R."/>
            <person name="Marage G."/>
            <person name="Marchand G."/>
            <person name="Marquand E."/>
            <person name="Bret-Mestries E."/>
            <person name="Morien E."/>
            <person name="Nambeesan S."/>
            <person name="Nguyen T."/>
            <person name="Pegot-Espagnet P."/>
            <person name="Pouilly N."/>
            <person name="Raftis F."/>
            <person name="Sallet E."/>
            <person name="Schiex T."/>
            <person name="Thomas J."/>
            <person name="Vandecasteele C."/>
            <person name="Vares D."/>
            <person name="Vear F."/>
            <person name="Vautrin S."/>
            <person name="Crespi M."/>
            <person name="Mangin B."/>
            <person name="Burke J.M."/>
            <person name="Salse J."/>
            <person name="Munos S."/>
            <person name="Vincourt P."/>
            <person name="Rieseberg L.H."/>
            <person name="Langlade N.B."/>
        </authorList>
    </citation>
    <scope>NUCLEOTIDE SEQUENCE [LARGE SCALE GENOMIC DNA]</scope>
    <source>
        <strain evidence="13">cv. SF193</strain>
        <tissue evidence="11">Leaves</tissue>
    </source>
</reference>
<comment type="cofactor">
    <cofactor evidence="10">
        <name>Zn(2+)</name>
        <dbReference type="ChEBI" id="CHEBI:29105"/>
    </cofactor>
    <text evidence="10">Divalent metal cations. Probably Zn(2+).</text>
</comment>
<proteinExistence type="inferred from homology"/>
<dbReference type="InParanoid" id="A0A251VMG7"/>
<gene>
    <name evidence="12" type="ORF">HannXRQ_Chr01g0011051</name>
    <name evidence="11" type="ORF">HanXRQr2_Chr01g0016201</name>
</gene>
<evidence type="ECO:0000256" key="3">
    <source>
        <dbReference type="ARBA" id="ARBA00012151"/>
    </source>
</evidence>
<keyword evidence="10" id="KW-0256">Endoplasmic reticulum</keyword>
<dbReference type="AlphaFoldDB" id="A0A251VMG7"/>
<dbReference type="InterPro" id="IPR007269">
    <property type="entry name" value="ICMT_MeTrfase"/>
</dbReference>
<dbReference type="OMA" id="FTHMIRI"/>
<dbReference type="GO" id="GO:0005783">
    <property type="term" value="C:endoplasmic reticulum"/>
    <property type="evidence" value="ECO:0000318"/>
    <property type="project" value="GO_Central"/>
</dbReference>
<dbReference type="PANTHER" id="PTHR12714">
    <property type="entry name" value="PROTEIN-S ISOPRENYLCYSTEINE O-METHYLTRANSFERASE"/>
    <property type="match status" value="1"/>
</dbReference>
<evidence type="ECO:0000256" key="10">
    <source>
        <dbReference type="RuleBase" id="RU362022"/>
    </source>
</evidence>
<evidence type="ECO:0000313" key="11">
    <source>
        <dbReference type="EMBL" id="KAF5821626.1"/>
    </source>
</evidence>
<dbReference type="GO" id="GO:0032259">
    <property type="term" value="P:methylation"/>
    <property type="evidence" value="ECO:0007669"/>
    <property type="project" value="UniProtKB-KW"/>
</dbReference>
<comment type="caution">
    <text evidence="10">Lacks conserved residue(s) required for the propagation of feature annotation.</text>
</comment>
<evidence type="ECO:0000256" key="8">
    <source>
        <dbReference type="ARBA" id="ARBA00022989"/>
    </source>
</evidence>
<dbReference type="EMBL" id="MNCJ02000316">
    <property type="protein sequence ID" value="KAF5821626.1"/>
    <property type="molecule type" value="Genomic_DNA"/>
</dbReference>
<evidence type="ECO:0000256" key="2">
    <source>
        <dbReference type="ARBA" id="ARBA00009140"/>
    </source>
</evidence>